<dbReference type="GO" id="GO:0005524">
    <property type="term" value="F:ATP binding"/>
    <property type="evidence" value="ECO:0007669"/>
    <property type="project" value="UniProtKB-KW"/>
</dbReference>
<dbReference type="NCBIfam" id="NF000848">
    <property type="entry name" value="PRK00074.1"/>
    <property type="match status" value="1"/>
</dbReference>
<dbReference type="InterPro" id="IPR022955">
    <property type="entry name" value="GMP_synthase"/>
</dbReference>
<dbReference type="AlphaFoldDB" id="A0A3B1DLK8"/>
<evidence type="ECO:0000256" key="2">
    <source>
        <dbReference type="ARBA" id="ARBA00012746"/>
    </source>
</evidence>
<dbReference type="InterPro" id="IPR001674">
    <property type="entry name" value="GMP_synth_C"/>
</dbReference>
<dbReference type="CDD" id="cd01742">
    <property type="entry name" value="GATase1_GMP_Synthase"/>
    <property type="match status" value="1"/>
</dbReference>
<dbReference type="Gene3D" id="3.40.50.880">
    <property type="match status" value="1"/>
</dbReference>
<keyword evidence="6" id="KW-0658">Purine biosynthesis</keyword>
<evidence type="ECO:0000256" key="3">
    <source>
        <dbReference type="ARBA" id="ARBA00022598"/>
    </source>
</evidence>
<keyword evidence="4" id="KW-0547">Nucleotide-binding</keyword>
<dbReference type="SUPFAM" id="SSF52402">
    <property type="entry name" value="Adenine nucleotide alpha hydrolases-like"/>
    <property type="match status" value="1"/>
</dbReference>
<evidence type="ECO:0000256" key="1">
    <source>
        <dbReference type="ARBA" id="ARBA00005153"/>
    </source>
</evidence>
<keyword evidence="5" id="KW-0332">GMP biosynthesis</keyword>
<dbReference type="Pfam" id="PF00958">
    <property type="entry name" value="GMP_synt_C"/>
    <property type="match status" value="1"/>
</dbReference>
<dbReference type="InterPro" id="IPR004739">
    <property type="entry name" value="GMP_synth_GATase"/>
</dbReference>
<dbReference type="PROSITE" id="PS51273">
    <property type="entry name" value="GATASE_TYPE_1"/>
    <property type="match status" value="1"/>
</dbReference>
<dbReference type="Gene3D" id="3.40.50.620">
    <property type="entry name" value="HUPs"/>
    <property type="match status" value="1"/>
</dbReference>
<dbReference type="Pfam" id="PF00117">
    <property type="entry name" value="GATase"/>
    <property type="match status" value="1"/>
</dbReference>
<dbReference type="PROSITE" id="PS51553">
    <property type="entry name" value="GMPS_ATP_PPASE"/>
    <property type="match status" value="1"/>
</dbReference>
<dbReference type="FunFam" id="3.40.50.880:FF:000001">
    <property type="entry name" value="GMP synthase [glutamine-hydrolyzing]"/>
    <property type="match status" value="1"/>
</dbReference>
<dbReference type="InterPro" id="IPR029062">
    <property type="entry name" value="Class_I_gatase-like"/>
</dbReference>
<gene>
    <name evidence="10" type="ORF">MNBD_NITROSPINAE05-142</name>
</gene>
<dbReference type="GO" id="GO:0003921">
    <property type="term" value="F:GMP synthase activity"/>
    <property type="evidence" value="ECO:0007669"/>
    <property type="project" value="InterPro"/>
</dbReference>
<protein>
    <recommendedName>
        <fullName evidence="2">GMP synthase (glutamine-hydrolyzing)</fullName>
        <ecNumber evidence="2">6.3.5.2</ecNumber>
    </recommendedName>
</protein>
<dbReference type="CDD" id="cd01997">
    <property type="entry name" value="GMP_synthase_C"/>
    <property type="match status" value="1"/>
</dbReference>
<dbReference type="PANTHER" id="PTHR11922:SF2">
    <property type="entry name" value="GMP SYNTHASE [GLUTAMINE-HYDROLYZING]"/>
    <property type="match status" value="1"/>
</dbReference>
<feature type="domain" description="GMPS ATP-PPase" evidence="9">
    <location>
        <begin position="201"/>
        <end position="392"/>
    </location>
</feature>
<dbReference type="UniPathway" id="UPA00189">
    <property type="reaction ID" value="UER00296"/>
</dbReference>
<dbReference type="Pfam" id="PF02540">
    <property type="entry name" value="NAD_synthase"/>
    <property type="match status" value="1"/>
</dbReference>
<sequence length="517" mass="57226">MTTDILHDQKILILDYGSQYTQNIARKVRECQVYCEIHPCTWSLEKIIAFKPKGIILSGGPASVLAPDAPVCDPGLFKTGVPILGICYGMQLITHTLGGTVNPSANREFGRAELKIREYSHLFTGINNNSQVWMSHGDKISRLPKGFSATAFTANSPIAAIENPVDKIYGLQFHPEVVHTVDGEKILQNFLFEICAAEQNWQIGSLAKFSIENIKKTVGKNKVLCGLSGGVDSSVVAILVHKAIGNNLTCIFVDNGLLRSGERDKVEKTFRNNFHINLIVVDAAEEFLSRLKDVTDPEKKRKIIGNVFIEVFEKEAKRLGNFKYLAQGTLYPDVIESVSFKGPSAVIKSHHNVGGLPEKMALKLLEPLRELFKDEVRIMGRELGMPEEIIGRQPFPGPGLAIRILGAVTDDRLTLLQAADKIIIEEIKRAGLYNKIWQSFAVLLPVKTVGVMGDSRTYENVIAIRAVNSSDGMTADWVHLPYDLLGILSNRIINEVQGVNRVVYDISSKPPGTIEWE</sequence>
<dbReference type="GO" id="GO:0016740">
    <property type="term" value="F:transferase activity"/>
    <property type="evidence" value="ECO:0007669"/>
    <property type="project" value="UniProtKB-KW"/>
</dbReference>
<organism evidence="10">
    <name type="scientific">hydrothermal vent metagenome</name>
    <dbReference type="NCBI Taxonomy" id="652676"/>
    <lineage>
        <taxon>unclassified sequences</taxon>
        <taxon>metagenomes</taxon>
        <taxon>ecological metagenomes</taxon>
    </lineage>
</organism>
<dbReference type="EMBL" id="UOGG01000082">
    <property type="protein sequence ID" value="VAX29567.1"/>
    <property type="molecule type" value="Genomic_DNA"/>
</dbReference>
<proteinExistence type="inferred from homology"/>
<dbReference type="HAMAP" id="MF_00344">
    <property type="entry name" value="GMP_synthase"/>
    <property type="match status" value="1"/>
</dbReference>
<dbReference type="PRINTS" id="PR00097">
    <property type="entry name" value="ANTSNTHASEII"/>
</dbReference>
<dbReference type="FunFam" id="3.30.300.10:FF:000002">
    <property type="entry name" value="GMP synthase [glutamine-hydrolyzing]"/>
    <property type="match status" value="1"/>
</dbReference>
<evidence type="ECO:0000256" key="4">
    <source>
        <dbReference type="ARBA" id="ARBA00022741"/>
    </source>
</evidence>
<reference evidence="10" key="1">
    <citation type="submission" date="2018-06" db="EMBL/GenBank/DDBJ databases">
        <authorList>
            <person name="Zhirakovskaya E."/>
        </authorList>
    </citation>
    <scope>NUCLEOTIDE SEQUENCE</scope>
</reference>
<comment type="pathway">
    <text evidence="1">Purine metabolism; GMP biosynthesis; GMP from XMP (L-Gln route): step 1/1.</text>
</comment>
<evidence type="ECO:0000256" key="6">
    <source>
        <dbReference type="ARBA" id="ARBA00022755"/>
    </source>
</evidence>
<dbReference type="InterPro" id="IPR014729">
    <property type="entry name" value="Rossmann-like_a/b/a_fold"/>
</dbReference>
<dbReference type="Gene3D" id="3.30.300.10">
    <property type="match status" value="1"/>
</dbReference>
<evidence type="ECO:0000256" key="5">
    <source>
        <dbReference type="ARBA" id="ARBA00022749"/>
    </source>
</evidence>
<name>A0A3B1DLK8_9ZZZZ</name>
<evidence type="ECO:0000313" key="10">
    <source>
        <dbReference type="EMBL" id="VAX29567.1"/>
    </source>
</evidence>
<evidence type="ECO:0000256" key="7">
    <source>
        <dbReference type="ARBA" id="ARBA00022840"/>
    </source>
</evidence>
<dbReference type="SUPFAM" id="SSF52317">
    <property type="entry name" value="Class I glutamine amidotransferase-like"/>
    <property type="match status" value="1"/>
</dbReference>
<dbReference type="EC" id="6.3.5.2" evidence="2"/>
<dbReference type="PANTHER" id="PTHR11922">
    <property type="entry name" value="GMP SYNTHASE-RELATED"/>
    <property type="match status" value="1"/>
</dbReference>
<dbReference type="NCBIfam" id="TIGR00888">
    <property type="entry name" value="guaA_Nterm"/>
    <property type="match status" value="1"/>
</dbReference>
<dbReference type="InterPro" id="IPR022310">
    <property type="entry name" value="NAD/GMP_synthase"/>
</dbReference>
<dbReference type="GO" id="GO:0005829">
    <property type="term" value="C:cytosol"/>
    <property type="evidence" value="ECO:0007669"/>
    <property type="project" value="TreeGrafter"/>
</dbReference>
<dbReference type="InterPro" id="IPR017926">
    <property type="entry name" value="GATASE"/>
</dbReference>
<keyword evidence="3 10" id="KW-0436">Ligase</keyword>
<dbReference type="PRINTS" id="PR00096">
    <property type="entry name" value="GATASE"/>
</dbReference>
<keyword evidence="7" id="KW-0067">ATP-binding</keyword>
<dbReference type="FunFam" id="3.40.50.620:FF:000001">
    <property type="entry name" value="GMP synthase [glutamine-hydrolyzing]"/>
    <property type="match status" value="1"/>
</dbReference>
<evidence type="ECO:0000256" key="8">
    <source>
        <dbReference type="ARBA" id="ARBA00022962"/>
    </source>
</evidence>
<dbReference type="NCBIfam" id="TIGR00884">
    <property type="entry name" value="guaA_Cterm"/>
    <property type="match status" value="1"/>
</dbReference>
<evidence type="ECO:0000259" key="9">
    <source>
        <dbReference type="PROSITE" id="PS51553"/>
    </source>
</evidence>
<accession>A0A3B1DLK8</accession>
<keyword evidence="8" id="KW-0315">Glutamine amidotransferase</keyword>
<dbReference type="SUPFAM" id="SSF54810">
    <property type="entry name" value="GMP synthetase C-terminal dimerisation domain"/>
    <property type="match status" value="1"/>
</dbReference>
<keyword evidence="10" id="KW-0808">Transferase</keyword>
<dbReference type="InterPro" id="IPR025777">
    <property type="entry name" value="GMPS_ATP_PPase_dom"/>
</dbReference>